<sequence>MESLRNLEPQTLEGEGGGWPVGIAIYDCSEANPRIVSVGSRFIGEVFRAIRGFRSTPVILEGNAIHAMSTHQTKYSTI</sequence>
<comment type="caution">
    <text evidence="1">The sequence shown here is derived from an EMBL/GenBank/DDBJ whole genome shotgun (WGS) entry which is preliminary data.</text>
</comment>
<name>A0AAP0EXH0_9MAGN</name>
<dbReference type="EMBL" id="JBBNAF010000011">
    <property type="protein sequence ID" value="KAK9097718.1"/>
    <property type="molecule type" value="Genomic_DNA"/>
</dbReference>
<gene>
    <name evidence="1" type="ORF">Syun_024763</name>
</gene>
<keyword evidence="2" id="KW-1185">Reference proteome</keyword>
<dbReference type="AlphaFoldDB" id="A0AAP0EXH0"/>
<reference evidence="1 2" key="1">
    <citation type="submission" date="2024-01" db="EMBL/GenBank/DDBJ databases">
        <title>Genome assemblies of Stephania.</title>
        <authorList>
            <person name="Yang L."/>
        </authorList>
    </citation>
    <scope>NUCLEOTIDE SEQUENCE [LARGE SCALE GENOMIC DNA]</scope>
    <source>
        <strain evidence="1">YNDBR</strain>
        <tissue evidence="1">Leaf</tissue>
    </source>
</reference>
<accession>A0AAP0EXH0</accession>
<protein>
    <submittedName>
        <fullName evidence="1">Uncharacterized protein</fullName>
    </submittedName>
</protein>
<organism evidence="1 2">
    <name type="scientific">Stephania yunnanensis</name>
    <dbReference type="NCBI Taxonomy" id="152371"/>
    <lineage>
        <taxon>Eukaryota</taxon>
        <taxon>Viridiplantae</taxon>
        <taxon>Streptophyta</taxon>
        <taxon>Embryophyta</taxon>
        <taxon>Tracheophyta</taxon>
        <taxon>Spermatophyta</taxon>
        <taxon>Magnoliopsida</taxon>
        <taxon>Ranunculales</taxon>
        <taxon>Menispermaceae</taxon>
        <taxon>Menispermoideae</taxon>
        <taxon>Cissampelideae</taxon>
        <taxon>Stephania</taxon>
    </lineage>
</organism>
<evidence type="ECO:0000313" key="2">
    <source>
        <dbReference type="Proteomes" id="UP001420932"/>
    </source>
</evidence>
<evidence type="ECO:0000313" key="1">
    <source>
        <dbReference type="EMBL" id="KAK9097718.1"/>
    </source>
</evidence>
<proteinExistence type="predicted"/>
<dbReference type="Proteomes" id="UP001420932">
    <property type="component" value="Unassembled WGS sequence"/>
</dbReference>